<accession>A0ABS5FUV9</accession>
<comment type="caution">
    <text evidence="2">The sequence shown here is derived from an EMBL/GenBank/DDBJ whole genome shotgun (WGS) entry which is preliminary data.</text>
</comment>
<gene>
    <name evidence="2" type="ORF">JQ615_34895</name>
</gene>
<evidence type="ECO:0000313" key="2">
    <source>
        <dbReference type="EMBL" id="MBR0800564.1"/>
    </source>
</evidence>
<dbReference type="RefSeq" id="WP_212494917.1">
    <property type="nucleotide sequence ID" value="NZ_JAFCJH010000057.1"/>
</dbReference>
<reference evidence="3" key="1">
    <citation type="journal article" date="2021" name="ISME J.">
        <title>Evolutionary origin and ecological implication of a unique nif island in free-living Bradyrhizobium lineages.</title>
        <authorList>
            <person name="Tao J."/>
        </authorList>
    </citation>
    <scope>NUCLEOTIDE SEQUENCE [LARGE SCALE GENOMIC DNA]</scope>
    <source>
        <strain evidence="3">SZCCT0434</strain>
    </source>
</reference>
<dbReference type="InterPro" id="IPR009506">
    <property type="entry name" value="YjiS-like"/>
</dbReference>
<keyword evidence="3" id="KW-1185">Reference proteome</keyword>
<dbReference type="Pfam" id="PF06568">
    <property type="entry name" value="YjiS-like"/>
    <property type="match status" value="1"/>
</dbReference>
<sequence>MTTLYSAMSRPVRPSLWSGLLRLLRSWADALATYWMRRDAIKTLRQLDDRALHDIGISRCQIESAVAGDVDGLELVRLR</sequence>
<protein>
    <submittedName>
        <fullName evidence="2">DUF1127 domain-containing protein</fullName>
    </submittedName>
</protein>
<proteinExistence type="predicted"/>
<evidence type="ECO:0000313" key="3">
    <source>
        <dbReference type="Proteomes" id="UP001315278"/>
    </source>
</evidence>
<evidence type="ECO:0000259" key="1">
    <source>
        <dbReference type="Pfam" id="PF06568"/>
    </source>
</evidence>
<dbReference type="EMBL" id="JAFCJH010000057">
    <property type="protein sequence ID" value="MBR0800564.1"/>
    <property type="molecule type" value="Genomic_DNA"/>
</dbReference>
<organism evidence="2 3">
    <name type="scientific">Bradyrhizobium jicamae</name>
    <dbReference type="NCBI Taxonomy" id="280332"/>
    <lineage>
        <taxon>Bacteria</taxon>
        <taxon>Pseudomonadati</taxon>
        <taxon>Pseudomonadota</taxon>
        <taxon>Alphaproteobacteria</taxon>
        <taxon>Hyphomicrobiales</taxon>
        <taxon>Nitrobacteraceae</taxon>
        <taxon>Bradyrhizobium</taxon>
    </lineage>
</organism>
<dbReference type="Proteomes" id="UP001315278">
    <property type="component" value="Unassembled WGS sequence"/>
</dbReference>
<name>A0ABS5FUV9_9BRAD</name>
<feature type="domain" description="YjiS-like" evidence="1">
    <location>
        <begin position="29"/>
        <end position="63"/>
    </location>
</feature>